<organism evidence="6 7">
    <name type="scientific">Streptomyces polychromogenes</name>
    <dbReference type="NCBI Taxonomy" id="67342"/>
    <lineage>
        <taxon>Bacteria</taxon>
        <taxon>Bacillati</taxon>
        <taxon>Actinomycetota</taxon>
        <taxon>Actinomycetes</taxon>
        <taxon>Kitasatosporales</taxon>
        <taxon>Streptomycetaceae</taxon>
        <taxon>Streptomyces</taxon>
    </lineage>
</organism>
<keyword evidence="1" id="KW-0949">S-adenosyl-L-methionine</keyword>
<protein>
    <submittedName>
        <fullName evidence="6">Radical SAM/SPASM domain-containing protein</fullName>
    </submittedName>
</protein>
<dbReference type="InterPro" id="IPR050377">
    <property type="entry name" value="Radical_SAM_PqqE_MftC-like"/>
</dbReference>
<dbReference type="InterPro" id="IPR013785">
    <property type="entry name" value="Aldolase_TIM"/>
</dbReference>
<proteinExistence type="predicted"/>
<dbReference type="PANTHER" id="PTHR11228">
    <property type="entry name" value="RADICAL SAM DOMAIN PROTEIN"/>
    <property type="match status" value="1"/>
</dbReference>
<feature type="domain" description="Radical SAM core" evidence="5">
    <location>
        <begin position="29"/>
        <end position="133"/>
    </location>
</feature>
<keyword evidence="7" id="KW-1185">Reference proteome</keyword>
<evidence type="ECO:0000256" key="3">
    <source>
        <dbReference type="ARBA" id="ARBA00023004"/>
    </source>
</evidence>
<dbReference type="InterPro" id="IPR007197">
    <property type="entry name" value="rSAM"/>
</dbReference>
<evidence type="ECO:0000256" key="1">
    <source>
        <dbReference type="ARBA" id="ARBA00022691"/>
    </source>
</evidence>
<dbReference type="PANTHER" id="PTHR11228:SF34">
    <property type="entry name" value="TUNGSTEN-CONTAINING ALDEHYDE FERREDOXIN OXIDOREDUCTASE COFACTOR MODIFYING PROTEIN"/>
    <property type="match status" value="1"/>
</dbReference>
<dbReference type="SUPFAM" id="SSF102114">
    <property type="entry name" value="Radical SAM enzymes"/>
    <property type="match status" value="1"/>
</dbReference>
<keyword evidence="2" id="KW-0479">Metal-binding</keyword>
<evidence type="ECO:0000256" key="4">
    <source>
        <dbReference type="ARBA" id="ARBA00023014"/>
    </source>
</evidence>
<evidence type="ECO:0000256" key="2">
    <source>
        <dbReference type="ARBA" id="ARBA00022723"/>
    </source>
</evidence>
<dbReference type="Pfam" id="PF04055">
    <property type="entry name" value="Radical_SAM"/>
    <property type="match status" value="1"/>
</dbReference>
<evidence type="ECO:0000313" key="7">
    <source>
        <dbReference type="Proteomes" id="UP001501867"/>
    </source>
</evidence>
<dbReference type="SFLD" id="SFLDS00029">
    <property type="entry name" value="Radical_SAM"/>
    <property type="match status" value="1"/>
</dbReference>
<dbReference type="Gene3D" id="3.20.20.70">
    <property type="entry name" value="Aldolase class I"/>
    <property type="match status" value="1"/>
</dbReference>
<sequence>MMTSKGGLGEPHSGTRIFLEPEALTILGTYKCTAACENCCFGSNPFITKRLDLAQILSFVEEGARYPTCKLVVFSGGECFLLGKDLVSAVKYAASLGMHTRCVTNGFWARRIPHGRRRLRELVEAGLAELNISTGDFHQRWVPQESVINAACIAAEFGLKPMIMVEVRKDRSVTSETFAADPRIRELIEGEQLSIIESPWMPMDYRENIEQPQHRLLNRRTLHLRGGCTSVLKTIVVTPDQRVGYCCGLTRELIPELNADWAGGTLDDILTAGVRDFMKVWLFVDGPERILAWAASKDSRIDWEDRYAHHCHSCLALFDDPLVREAIRANYRERVEDVLARYVALLRTDQSVHYVDAEN</sequence>
<dbReference type="RefSeq" id="WP_344153184.1">
    <property type="nucleotide sequence ID" value="NZ_BAAABV010000009.1"/>
</dbReference>
<keyword evidence="3" id="KW-0408">Iron</keyword>
<reference evidence="6 7" key="1">
    <citation type="journal article" date="2019" name="Int. J. Syst. Evol. Microbiol.">
        <title>The Global Catalogue of Microorganisms (GCM) 10K type strain sequencing project: providing services to taxonomists for standard genome sequencing and annotation.</title>
        <authorList>
            <consortium name="The Broad Institute Genomics Platform"/>
            <consortium name="The Broad Institute Genome Sequencing Center for Infectious Disease"/>
            <person name="Wu L."/>
            <person name="Ma J."/>
        </authorList>
    </citation>
    <scope>NUCLEOTIDE SEQUENCE [LARGE SCALE GENOMIC DNA]</scope>
    <source>
        <strain evidence="6 7">JCM 4505</strain>
    </source>
</reference>
<dbReference type="Proteomes" id="UP001501867">
    <property type="component" value="Unassembled WGS sequence"/>
</dbReference>
<dbReference type="InterPro" id="IPR058240">
    <property type="entry name" value="rSAM_sf"/>
</dbReference>
<dbReference type="EMBL" id="BAAABV010000009">
    <property type="protein sequence ID" value="GAA0274940.1"/>
    <property type="molecule type" value="Genomic_DNA"/>
</dbReference>
<evidence type="ECO:0000313" key="6">
    <source>
        <dbReference type="EMBL" id="GAA0274940.1"/>
    </source>
</evidence>
<gene>
    <name evidence="6" type="ORF">GCM10010302_10720</name>
</gene>
<name>A0ABN0V4N3_9ACTN</name>
<evidence type="ECO:0000259" key="5">
    <source>
        <dbReference type="Pfam" id="PF04055"/>
    </source>
</evidence>
<comment type="caution">
    <text evidence="6">The sequence shown here is derived from an EMBL/GenBank/DDBJ whole genome shotgun (WGS) entry which is preliminary data.</text>
</comment>
<accession>A0ABN0V4N3</accession>
<keyword evidence="4" id="KW-0411">Iron-sulfur</keyword>